<evidence type="ECO:0000313" key="1">
    <source>
        <dbReference type="EMBL" id="REJ53181.1"/>
    </source>
</evidence>
<reference evidence="1 3" key="1">
    <citation type="submission" date="2017-10" db="EMBL/GenBank/DDBJ databases">
        <title>A large-scale comparative metagenomic study reveals the eutrophication-driven functional interactions in six Microcystis-epibionts communities.</title>
        <authorList>
            <person name="Li Q."/>
            <person name="Lin F."/>
        </authorList>
    </citation>
    <scope>NUCLEOTIDE SEQUENCE [LARGE SCALE GENOMIC DNA]</scope>
    <source>
        <strain evidence="1">TW10</strain>
    </source>
</reference>
<dbReference type="EMBL" id="QQWD01000008">
    <property type="protein sequence ID" value="REJ53181.1"/>
    <property type="molecule type" value="Genomic_DNA"/>
</dbReference>
<dbReference type="EMBL" id="QQWD01000008">
    <property type="protein sequence ID" value="REJ53185.1"/>
    <property type="molecule type" value="Genomic_DNA"/>
</dbReference>
<sequence length="42" mass="4716">MEYDRNSSEAEFSNNDGTAYAVETIPACSFVPSWPIVLFNSR</sequence>
<accession>A0A3E0M094</accession>
<gene>
    <name evidence="1" type="ORF">DWQ51_09275</name>
    <name evidence="2" type="ORF">DWQ51_09295</name>
</gene>
<comment type="caution">
    <text evidence="1">The sequence shown here is derived from an EMBL/GenBank/DDBJ whole genome shotgun (WGS) entry which is preliminary data.</text>
</comment>
<proteinExistence type="predicted"/>
<evidence type="ECO:0000313" key="2">
    <source>
        <dbReference type="EMBL" id="REJ53185.1"/>
    </source>
</evidence>
<evidence type="ECO:0000313" key="3">
    <source>
        <dbReference type="Proteomes" id="UP000257002"/>
    </source>
</evidence>
<organism evidence="1 3">
    <name type="scientific">Microcystis wesenbergii TW10</name>
    <dbReference type="NCBI Taxonomy" id="2060474"/>
    <lineage>
        <taxon>Bacteria</taxon>
        <taxon>Bacillati</taxon>
        <taxon>Cyanobacteriota</taxon>
        <taxon>Cyanophyceae</taxon>
        <taxon>Oscillatoriophycideae</taxon>
        <taxon>Chroococcales</taxon>
        <taxon>Microcystaceae</taxon>
        <taxon>Microcystis</taxon>
    </lineage>
</organism>
<protein>
    <submittedName>
        <fullName evidence="1">Uncharacterized protein</fullName>
    </submittedName>
</protein>
<dbReference type="Proteomes" id="UP000257002">
    <property type="component" value="Unassembled WGS sequence"/>
</dbReference>
<dbReference type="AlphaFoldDB" id="A0A3E0M094"/>
<name>A0A3E0M094_9CHRO</name>